<keyword evidence="2" id="KW-1185">Reference proteome</keyword>
<evidence type="ECO:0000313" key="2">
    <source>
        <dbReference type="Proteomes" id="UP001148189"/>
    </source>
</evidence>
<name>A0ABT5NAT1_9PSED</name>
<proteinExistence type="predicted"/>
<protein>
    <submittedName>
        <fullName evidence="1">Uncharacterized protein</fullName>
    </submittedName>
</protein>
<accession>A0ABT5NAT1</accession>
<gene>
    <name evidence="1" type="ORF">M5G21_10625</name>
</gene>
<dbReference type="RefSeq" id="WP_273866491.1">
    <property type="nucleotide sequence ID" value="NZ_JAMDHD010000017.1"/>
</dbReference>
<dbReference type="EMBL" id="JAMDHD010000017">
    <property type="protein sequence ID" value="MDD0985416.1"/>
    <property type="molecule type" value="Genomic_DNA"/>
</dbReference>
<evidence type="ECO:0000313" key="1">
    <source>
        <dbReference type="EMBL" id="MDD0985416.1"/>
    </source>
</evidence>
<organism evidence="1 2">
    <name type="scientific">Pseudomonas shahriarae</name>
    <dbReference type="NCBI Taxonomy" id="2745512"/>
    <lineage>
        <taxon>Bacteria</taxon>
        <taxon>Pseudomonadati</taxon>
        <taxon>Pseudomonadota</taxon>
        <taxon>Gammaproteobacteria</taxon>
        <taxon>Pseudomonadales</taxon>
        <taxon>Pseudomonadaceae</taxon>
        <taxon>Pseudomonas</taxon>
    </lineage>
</organism>
<dbReference type="Proteomes" id="UP001148189">
    <property type="component" value="Unassembled WGS sequence"/>
</dbReference>
<comment type="caution">
    <text evidence="1">The sequence shown here is derived from an EMBL/GenBank/DDBJ whole genome shotgun (WGS) entry which is preliminary data.</text>
</comment>
<sequence length="212" mass="24517">MSDHSASIHEMKRLLNQVFEDYVEAHLTQGESVAEPIFQRLNDLIANDLVPDDLKKETRKKIRSLGFKKEKNILELYDEELQKPSTALRETDLQLLPKDLPVLIDLCNQVIAKEDTEAFEIIDSIAERLKEANTVDPIDPEKTIVRLTALQLTVLENLFEDEFRPGLEDRELWWHANDLGLRLKAGLKQLRGEITLELIDARQRKMKSEYGD</sequence>
<reference evidence="1" key="1">
    <citation type="submission" date="2022-05" db="EMBL/GenBank/DDBJ databases">
        <title>Novel Pseudomonas spp. Isolated from a Rainbow Trout Aquaculture Facility.</title>
        <authorList>
            <person name="Testerman T."/>
            <person name="Graf J."/>
        </authorList>
    </citation>
    <scope>NUCLEOTIDE SEQUENCE</scope>
    <source>
        <strain evidence="1">ID1050</strain>
    </source>
</reference>